<reference evidence="2" key="2">
    <citation type="submission" date="2023-03" db="EMBL/GenBank/DDBJ databases">
        <authorList>
            <person name="Shen W."/>
            <person name="Cai J."/>
        </authorList>
    </citation>
    <scope>NUCLEOTIDE SEQUENCE</scope>
    <source>
        <strain evidence="2">P82-2</strain>
    </source>
</reference>
<dbReference type="EMBL" id="NSGR01000008">
    <property type="protein sequence ID" value="PCH12744.1"/>
    <property type="molecule type" value="Genomic_DNA"/>
</dbReference>
<feature type="transmembrane region" description="Helical" evidence="1">
    <location>
        <begin position="6"/>
        <end position="22"/>
    </location>
</feature>
<dbReference type="Proteomes" id="UP000217465">
    <property type="component" value="Unassembled WGS sequence"/>
</dbReference>
<keyword evidence="1" id="KW-0812">Transmembrane</keyword>
<dbReference type="RefSeq" id="WP_003102438.1">
    <property type="nucleotide sequence ID" value="NZ_BAWT01000006.1"/>
</dbReference>
<feature type="transmembrane region" description="Helical" evidence="1">
    <location>
        <begin position="56"/>
        <end position="74"/>
    </location>
</feature>
<dbReference type="GeneID" id="61420663"/>
<dbReference type="OrthoDB" id="2237273at2"/>
<evidence type="ECO:0000313" key="4">
    <source>
        <dbReference type="Proteomes" id="UP000217465"/>
    </source>
</evidence>
<reference evidence="3 4" key="1">
    <citation type="submission" date="2016-06" db="EMBL/GenBank/DDBJ databases">
        <authorList>
            <person name="Haines A.N."/>
            <person name="Council K.R."/>
        </authorList>
    </citation>
    <scope>NUCLEOTIDE SEQUENCE [LARGE SCALE GENOMIC DNA]</scope>
    <source>
        <strain evidence="3 4">SP158-29</strain>
    </source>
</reference>
<dbReference type="EMBL" id="JARQAG010000006">
    <property type="protein sequence ID" value="MDT2731701.1"/>
    <property type="molecule type" value="Genomic_DNA"/>
</dbReference>
<keyword evidence="1" id="KW-0472">Membrane</keyword>
<accession>A0A0E2UBU0</accession>
<dbReference type="InterPro" id="IPR021506">
    <property type="entry name" value="DUF3165"/>
</dbReference>
<sequence length="79" mass="8858">MFYLIIAILIISYYLFMAPDSIRNTISMIGMVALVALLLVLAGMSIIKIMQTPPEIFVALAMMVLAYFSLKDVIKMPKK</sequence>
<gene>
    <name evidence="3" type="ORF">A9Y57_01463</name>
    <name evidence="2" type="ORF">P7G31_05515</name>
</gene>
<feature type="transmembrane region" description="Helical" evidence="1">
    <location>
        <begin position="29"/>
        <end position="50"/>
    </location>
</feature>
<organism evidence="3 4">
    <name type="scientific">Streptococcus parauberis</name>
    <dbReference type="NCBI Taxonomy" id="1348"/>
    <lineage>
        <taxon>Bacteria</taxon>
        <taxon>Bacillati</taxon>
        <taxon>Bacillota</taxon>
        <taxon>Bacilli</taxon>
        <taxon>Lactobacillales</taxon>
        <taxon>Streptococcaceae</taxon>
        <taxon>Streptococcus</taxon>
    </lineage>
</organism>
<name>A0A0E2UBU0_9STRE</name>
<protein>
    <submittedName>
        <fullName evidence="2">DUF3165 family protein</fullName>
    </submittedName>
</protein>
<dbReference type="Proteomes" id="UP001180515">
    <property type="component" value="Unassembled WGS sequence"/>
</dbReference>
<keyword evidence="1" id="KW-1133">Transmembrane helix</keyword>
<dbReference type="STRING" id="936154.STP_1130"/>
<dbReference type="AlphaFoldDB" id="A0A0E2UBU0"/>
<evidence type="ECO:0000313" key="3">
    <source>
        <dbReference type="EMBL" id="PCH12744.1"/>
    </source>
</evidence>
<evidence type="ECO:0000256" key="1">
    <source>
        <dbReference type="SAM" id="Phobius"/>
    </source>
</evidence>
<evidence type="ECO:0000313" key="2">
    <source>
        <dbReference type="EMBL" id="MDT2731701.1"/>
    </source>
</evidence>
<comment type="caution">
    <text evidence="3">The sequence shown here is derived from an EMBL/GenBank/DDBJ whole genome shotgun (WGS) entry which is preliminary data.</text>
</comment>
<dbReference type="Pfam" id="PF11364">
    <property type="entry name" value="DUF3165"/>
    <property type="match status" value="1"/>
</dbReference>
<proteinExistence type="predicted"/>
<dbReference type="OMA" id="YYIFMAP"/>